<dbReference type="PANTHER" id="PTHR30126:SF40">
    <property type="entry name" value="HTH-TYPE TRANSCRIPTIONAL REGULATOR GLTR"/>
    <property type="match status" value="1"/>
</dbReference>
<accession>A0A318EGR1</accession>
<evidence type="ECO:0000313" key="7">
    <source>
        <dbReference type="Proteomes" id="UP000247523"/>
    </source>
</evidence>
<comment type="caution">
    <text evidence="6">The sequence shown here is derived from an EMBL/GenBank/DDBJ whole genome shotgun (WGS) entry which is preliminary data.</text>
</comment>
<evidence type="ECO:0000259" key="5">
    <source>
        <dbReference type="PROSITE" id="PS50931"/>
    </source>
</evidence>
<dbReference type="InterPro" id="IPR036388">
    <property type="entry name" value="WH-like_DNA-bd_sf"/>
</dbReference>
<sequence length="289" mass="33450">MTIKHMKIFIQVYRTQNITKAAELLHMTQPAVTRAIQEIESYYGICLFERIRRRLFATESAHLFYSKSLHIIDVFDTMEMEMRNGDKFGVIRIGASVTLGNYFLPQLVSRFQKQYEDLSIKVIITNGVNLQKKLLDNELDIALIEGRVASEELHTEQVGTDHLILVTPPRHPLLEKQKIKLEDIMDYPILLREKGSTSRALLDNYFEMRDLQISPMWESTSTQAIVRAVSYGIGISFLPKQLVNADIENGIISTKDIVDADFTRQHYIVWHNNKFLTDAIRKFIDLCKE</sequence>
<gene>
    <name evidence="6" type="ORF">C8E03_1181</name>
</gene>
<name>A0A318EGR1_9FIRM</name>
<dbReference type="Proteomes" id="UP000247523">
    <property type="component" value="Unassembled WGS sequence"/>
</dbReference>
<dbReference type="Gene3D" id="3.40.190.290">
    <property type="match status" value="1"/>
</dbReference>
<dbReference type="SUPFAM" id="SSF53850">
    <property type="entry name" value="Periplasmic binding protein-like II"/>
    <property type="match status" value="1"/>
</dbReference>
<dbReference type="EMBL" id="QICS01000018">
    <property type="protein sequence ID" value="PXV85294.1"/>
    <property type="molecule type" value="Genomic_DNA"/>
</dbReference>
<dbReference type="AlphaFoldDB" id="A0A318EGR1"/>
<evidence type="ECO:0000313" key="6">
    <source>
        <dbReference type="EMBL" id="PXV85294.1"/>
    </source>
</evidence>
<dbReference type="Pfam" id="PF03466">
    <property type="entry name" value="LysR_substrate"/>
    <property type="match status" value="1"/>
</dbReference>
<feature type="domain" description="HTH lysR-type" evidence="5">
    <location>
        <begin position="1"/>
        <end position="58"/>
    </location>
</feature>
<dbReference type="PANTHER" id="PTHR30126">
    <property type="entry name" value="HTH-TYPE TRANSCRIPTIONAL REGULATOR"/>
    <property type="match status" value="1"/>
</dbReference>
<dbReference type="PROSITE" id="PS50931">
    <property type="entry name" value="HTH_LYSR"/>
    <property type="match status" value="1"/>
</dbReference>
<dbReference type="GO" id="GO:0000976">
    <property type="term" value="F:transcription cis-regulatory region binding"/>
    <property type="evidence" value="ECO:0007669"/>
    <property type="project" value="TreeGrafter"/>
</dbReference>
<dbReference type="GO" id="GO:0003700">
    <property type="term" value="F:DNA-binding transcription factor activity"/>
    <property type="evidence" value="ECO:0007669"/>
    <property type="project" value="InterPro"/>
</dbReference>
<dbReference type="Gene3D" id="1.10.10.10">
    <property type="entry name" value="Winged helix-like DNA-binding domain superfamily/Winged helix DNA-binding domain"/>
    <property type="match status" value="1"/>
</dbReference>
<dbReference type="InterPro" id="IPR005119">
    <property type="entry name" value="LysR_subst-bd"/>
</dbReference>
<evidence type="ECO:0000256" key="2">
    <source>
        <dbReference type="ARBA" id="ARBA00023015"/>
    </source>
</evidence>
<dbReference type="InterPro" id="IPR036390">
    <property type="entry name" value="WH_DNA-bd_sf"/>
</dbReference>
<keyword evidence="2" id="KW-0805">Transcription regulation</keyword>
<comment type="similarity">
    <text evidence="1">Belongs to the LysR transcriptional regulatory family.</text>
</comment>
<proteinExistence type="inferred from homology"/>
<evidence type="ECO:0000256" key="1">
    <source>
        <dbReference type="ARBA" id="ARBA00009437"/>
    </source>
</evidence>
<dbReference type="InterPro" id="IPR000847">
    <property type="entry name" value="LysR_HTH_N"/>
</dbReference>
<dbReference type="SUPFAM" id="SSF46785">
    <property type="entry name" value="Winged helix' DNA-binding domain"/>
    <property type="match status" value="1"/>
</dbReference>
<dbReference type="RefSeq" id="WP_110291936.1">
    <property type="nucleotide sequence ID" value="NZ_QICS01000018.1"/>
</dbReference>
<organism evidence="6 7">
    <name type="scientific">Lachnotalea glycerini</name>
    <dbReference type="NCBI Taxonomy" id="1763509"/>
    <lineage>
        <taxon>Bacteria</taxon>
        <taxon>Bacillati</taxon>
        <taxon>Bacillota</taxon>
        <taxon>Clostridia</taxon>
        <taxon>Lachnospirales</taxon>
        <taxon>Lachnospiraceae</taxon>
        <taxon>Lachnotalea</taxon>
    </lineage>
</organism>
<keyword evidence="4" id="KW-0804">Transcription</keyword>
<evidence type="ECO:0000256" key="4">
    <source>
        <dbReference type="ARBA" id="ARBA00023163"/>
    </source>
</evidence>
<protein>
    <submittedName>
        <fullName evidence="6">DNA-binding transcriptional LysR family regulator</fullName>
    </submittedName>
</protein>
<dbReference type="PRINTS" id="PR00039">
    <property type="entry name" value="HTHLYSR"/>
</dbReference>
<keyword evidence="3 6" id="KW-0238">DNA-binding</keyword>
<dbReference type="Pfam" id="PF00126">
    <property type="entry name" value="HTH_1"/>
    <property type="match status" value="1"/>
</dbReference>
<evidence type="ECO:0000256" key="3">
    <source>
        <dbReference type="ARBA" id="ARBA00023125"/>
    </source>
</evidence>
<reference evidence="6 7" key="1">
    <citation type="submission" date="2018-05" db="EMBL/GenBank/DDBJ databases">
        <title>Genomic Encyclopedia of Type Strains, Phase IV (KMG-IV): sequencing the most valuable type-strain genomes for metagenomic binning, comparative biology and taxonomic classification.</title>
        <authorList>
            <person name="Goeker M."/>
        </authorList>
    </citation>
    <scope>NUCLEOTIDE SEQUENCE [LARGE SCALE GENOMIC DNA]</scope>
    <source>
        <strain evidence="6 7">DSM 28816</strain>
    </source>
</reference>